<dbReference type="AlphaFoldDB" id="A0A165EPW5"/>
<reference evidence="2 3" key="1">
    <citation type="journal article" date="2016" name="Mol. Biol. Evol.">
        <title>Comparative Genomics of Early-Diverging Mushroom-Forming Fungi Provides Insights into the Origins of Lignocellulose Decay Capabilities.</title>
        <authorList>
            <person name="Nagy L.G."/>
            <person name="Riley R."/>
            <person name="Tritt A."/>
            <person name="Adam C."/>
            <person name="Daum C."/>
            <person name="Floudas D."/>
            <person name="Sun H."/>
            <person name="Yadav J.S."/>
            <person name="Pangilinan J."/>
            <person name="Larsson K.H."/>
            <person name="Matsuura K."/>
            <person name="Barry K."/>
            <person name="Labutti K."/>
            <person name="Kuo R."/>
            <person name="Ohm R.A."/>
            <person name="Bhattacharya S.S."/>
            <person name="Shirouzu T."/>
            <person name="Yoshinaga Y."/>
            <person name="Martin F.M."/>
            <person name="Grigoriev I.V."/>
            <person name="Hibbett D.S."/>
        </authorList>
    </citation>
    <scope>NUCLEOTIDE SEQUENCE [LARGE SCALE GENOMIC DNA]</scope>
    <source>
        <strain evidence="2 3">93-53</strain>
    </source>
</reference>
<accession>A0A165EPW5</accession>
<evidence type="ECO:0000313" key="2">
    <source>
        <dbReference type="EMBL" id="KZT07516.1"/>
    </source>
</evidence>
<gene>
    <name evidence="2" type="ORF">LAESUDRAFT_113991</name>
</gene>
<keyword evidence="3" id="KW-1185">Reference proteome</keyword>
<evidence type="ECO:0000313" key="3">
    <source>
        <dbReference type="Proteomes" id="UP000076871"/>
    </source>
</evidence>
<dbReference type="PANTHER" id="PTHR33266">
    <property type="entry name" value="CHROMOSOME 15, WHOLE GENOME SHOTGUN SEQUENCE"/>
    <property type="match status" value="1"/>
</dbReference>
<dbReference type="OrthoDB" id="2804161at2759"/>
<dbReference type="EMBL" id="KV427619">
    <property type="protein sequence ID" value="KZT07516.1"/>
    <property type="molecule type" value="Genomic_DNA"/>
</dbReference>
<proteinExistence type="predicted"/>
<dbReference type="RefSeq" id="XP_040765256.1">
    <property type="nucleotide sequence ID" value="XM_040901218.1"/>
</dbReference>
<protein>
    <submittedName>
        <fullName evidence="2">Uncharacterized protein</fullName>
    </submittedName>
</protein>
<name>A0A165EPW5_9APHY</name>
<feature type="region of interest" description="Disordered" evidence="1">
    <location>
        <begin position="1"/>
        <end position="41"/>
    </location>
</feature>
<dbReference type="InParanoid" id="A0A165EPW5"/>
<feature type="compositionally biased region" description="Polar residues" evidence="1">
    <location>
        <begin position="8"/>
        <end position="23"/>
    </location>
</feature>
<sequence>MIEEGKTESQAMTTAPTSATQFDDQPEDLTLQPGGVISGDAVPIQDAESSVAHPPALQQCQDFFQGTSIGADMAQANFNACLKVVGEHRGLQCLELLRISLQLENALPLVLAEALWSDPDQQRREHPRPPRSNADLNRLLGEGDIATFALNACSQPSPPSDMTINSELEQRQQGYLAFHSTYKGDALDRFKEQLQHCQEYYDTTKHHGRYIALLQSSGTGKSRLVSELSHDYPTVSVCLRKENNPEDGWPPVDTPAYEFLKEPRSTRYMGEELAAAFLGALFEQVTVSIERSIGDRPSDLMASWDLPFDPANDYSRSARFDNFAAVKANASILLQKNLNELVALRRFKEGKDQDTPVWHRHVYGQLCQAAADRLREVLRKRLGPRFKYFIVAIDECTQLGSTLMKYNDSNVHRGSAESMSATAMQNIMKAADMFHKEFWYLLLDTNSAIFDLVPPTGNLPHSFRLDGKPHPLPPWGYFGFDQMVKGDIEQNGVPTLMQALTLNRIKMYGRPYWSTLPEDSLIPQARRKLLSSDRFDPQEELSVLALYSARVLVEIAEGPPSCRLAINSVRSHMRLFVSIVDRNTVETCSPSEPILALAAAHTLNVFRKSYVEAIQTFINKLVLQGVVRDRSATGELASRFLLMMTRDAATPKYIVCSDSMPTTSMLATVKVTDFLTKMIGEDALENAASFWALKNFGDNAHINFTHFIQLPEIIEDVTTEFLYYLWCRTAAVQCAMNQPVIDGFIVVYCSSLNEPFDPMKLSYIAWRTNVKDQATSSDSLVNTLTGPSVIHAGVRHKPKHIVILMDLAVSTESEFVSEFRLSHAEATVPSGGRRWGGYIEQEPKRFCLSIRGHDYAVLKIYDREIRGSNPSESCLTPLFRRTLAGRDDQSGACVRQIVNDVCNLSGKDFIGNMYQSGKIR</sequence>
<organism evidence="2 3">
    <name type="scientific">Laetiporus sulphureus 93-53</name>
    <dbReference type="NCBI Taxonomy" id="1314785"/>
    <lineage>
        <taxon>Eukaryota</taxon>
        <taxon>Fungi</taxon>
        <taxon>Dikarya</taxon>
        <taxon>Basidiomycota</taxon>
        <taxon>Agaricomycotina</taxon>
        <taxon>Agaricomycetes</taxon>
        <taxon>Polyporales</taxon>
        <taxon>Laetiporus</taxon>
    </lineage>
</organism>
<dbReference type="PANTHER" id="PTHR33266:SF1">
    <property type="entry name" value="F-BOX DOMAIN-CONTAINING PROTEIN"/>
    <property type="match status" value="1"/>
</dbReference>
<dbReference type="Proteomes" id="UP000076871">
    <property type="component" value="Unassembled WGS sequence"/>
</dbReference>
<dbReference type="STRING" id="1314785.A0A165EPW5"/>
<evidence type="ECO:0000256" key="1">
    <source>
        <dbReference type="SAM" id="MobiDB-lite"/>
    </source>
</evidence>
<dbReference type="GeneID" id="63818250"/>